<dbReference type="InterPro" id="IPR045854">
    <property type="entry name" value="NO2/SO3_Rdtase_4Fe4S_sf"/>
</dbReference>
<keyword evidence="2" id="KW-0479">Metal-binding</keyword>
<dbReference type="GO" id="GO:0050311">
    <property type="term" value="F:sulfite reductase (ferredoxin) activity"/>
    <property type="evidence" value="ECO:0007669"/>
    <property type="project" value="TreeGrafter"/>
</dbReference>
<gene>
    <name evidence="5" type="ORF">JCM19241_2199</name>
</gene>
<dbReference type="PANTHER" id="PTHR11493:SF47">
    <property type="entry name" value="SULFITE REDUCTASE [NADPH] SUBUNIT BETA"/>
    <property type="match status" value="1"/>
</dbReference>
<dbReference type="PANTHER" id="PTHR11493">
    <property type="entry name" value="SULFITE REDUCTASE [NADPH] SUBUNIT BETA-RELATED"/>
    <property type="match status" value="1"/>
</dbReference>
<dbReference type="Gene3D" id="3.30.413.10">
    <property type="entry name" value="Sulfite Reductase Hemoprotein, domain 1"/>
    <property type="match status" value="1"/>
</dbReference>
<dbReference type="GO" id="GO:0000103">
    <property type="term" value="P:sulfate assimilation"/>
    <property type="evidence" value="ECO:0007669"/>
    <property type="project" value="TreeGrafter"/>
</dbReference>
<evidence type="ECO:0000313" key="6">
    <source>
        <dbReference type="Proteomes" id="UP000031666"/>
    </source>
</evidence>
<dbReference type="InterPro" id="IPR045169">
    <property type="entry name" value="NO2/SO3_Rdtase_4Fe4S_prot"/>
</dbReference>
<dbReference type="GO" id="GO:0009337">
    <property type="term" value="C:sulfite reductase complex (NADPH)"/>
    <property type="evidence" value="ECO:0007669"/>
    <property type="project" value="TreeGrafter"/>
</dbReference>
<keyword evidence="3" id="KW-0408">Iron</keyword>
<dbReference type="SUPFAM" id="SSF56014">
    <property type="entry name" value="Nitrite and sulphite reductase 4Fe-4S domain-like"/>
    <property type="match status" value="1"/>
</dbReference>
<dbReference type="GO" id="GO:0020037">
    <property type="term" value="F:heme binding"/>
    <property type="evidence" value="ECO:0007669"/>
    <property type="project" value="InterPro"/>
</dbReference>
<dbReference type="EMBL" id="BBSC01000018">
    <property type="protein sequence ID" value="GAM78793.1"/>
    <property type="molecule type" value="Genomic_DNA"/>
</dbReference>
<reference evidence="5 6" key="1">
    <citation type="submission" date="2015-01" db="EMBL/GenBank/DDBJ databases">
        <title>Vibrio sp. C94 JCM 19241 whole genome shotgun sequence.</title>
        <authorList>
            <person name="Sawabe T."/>
            <person name="Meirelles P."/>
            <person name="Feng G."/>
            <person name="Sayaka M."/>
            <person name="Hattori M."/>
            <person name="Ohkuma M."/>
        </authorList>
    </citation>
    <scope>NUCLEOTIDE SEQUENCE [LARGE SCALE GENOMIC DNA]</scope>
    <source>
        <strain evidence="6">JCM 19241</strain>
    </source>
</reference>
<evidence type="ECO:0000313" key="5">
    <source>
        <dbReference type="EMBL" id="GAM78793.1"/>
    </source>
</evidence>
<dbReference type="GO" id="GO:0004783">
    <property type="term" value="F:sulfite reductase (NADPH) activity"/>
    <property type="evidence" value="ECO:0007669"/>
    <property type="project" value="UniProtKB-EC"/>
</dbReference>
<dbReference type="Proteomes" id="UP000031666">
    <property type="component" value="Unassembled WGS sequence"/>
</dbReference>
<reference evidence="5 6" key="2">
    <citation type="submission" date="2015-01" db="EMBL/GenBank/DDBJ databases">
        <authorList>
            <consortium name="NBRP consortium"/>
            <person name="Sawabe T."/>
            <person name="Meirelles P."/>
            <person name="Feng G."/>
            <person name="Sayaka M."/>
            <person name="Hattori M."/>
            <person name="Ohkuma M."/>
        </authorList>
    </citation>
    <scope>NUCLEOTIDE SEQUENCE [LARGE SCALE GENOMIC DNA]</scope>
    <source>
        <strain evidence="6">JCM 19241</strain>
    </source>
</reference>
<dbReference type="EC" id="1.8.1.2" evidence="5"/>
<dbReference type="GO" id="GO:0046872">
    <property type="term" value="F:metal ion binding"/>
    <property type="evidence" value="ECO:0007669"/>
    <property type="project" value="UniProtKB-KW"/>
</dbReference>
<name>A0A0B8QV02_9VIBR</name>
<dbReference type="AlphaFoldDB" id="A0A0B8QV02"/>
<keyword evidence="1" id="KW-0004">4Fe-4S</keyword>
<dbReference type="STRING" id="1481914.JCM19241_2199"/>
<dbReference type="GO" id="GO:0051539">
    <property type="term" value="F:4 iron, 4 sulfur cluster binding"/>
    <property type="evidence" value="ECO:0007669"/>
    <property type="project" value="UniProtKB-KW"/>
</dbReference>
<organism evidence="5 6">
    <name type="scientific">Vibrio ishigakensis</name>
    <dbReference type="NCBI Taxonomy" id="1481914"/>
    <lineage>
        <taxon>Bacteria</taxon>
        <taxon>Pseudomonadati</taxon>
        <taxon>Pseudomonadota</taxon>
        <taxon>Gammaproteobacteria</taxon>
        <taxon>Vibrionales</taxon>
        <taxon>Vibrionaceae</taxon>
        <taxon>Vibrio</taxon>
    </lineage>
</organism>
<evidence type="ECO:0000256" key="1">
    <source>
        <dbReference type="ARBA" id="ARBA00022485"/>
    </source>
</evidence>
<protein>
    <submittedName>
        <fullName evidence="5">Sulfite reductase (NADPH) hemoprotein beta-component</fullName>
        <ecNumber evidence="5">1.8.1.2</ecNumber>
    </submittedName>
</protein>
<comment type="caution">
    <text evidence="5">The sequence shown here is derived from an EMBL/GenBank/DDBJ whole genome shotgun (WGS) entry which is preliminary data.</text>
</comment>
<evidence type="ECO:0000256" key="3">
    <source>
        <dbReference type="ARBA" id="ARBA00023004"/>
    </source>
</evidence>
<evidence type="ECO:0000256" key="2">
    <source>
        <dbReference type="ARBA" id="ARBA00022723"/>
    </source>
</evidence>
<sequence>MWQSHVAEVGLVGKAPDRYNLHLGGNKEGTRVPKMYKENISSAQILEELDLLVEQWSQDRKADEAFGDFVIRAGVVPEVLVSKRDFHA</sequence>
<accession>A0A0B8QV02</accession>
<keyword evidence="5" id="KW-0560">Oxidoreductase</keyword>
<keyword evidence="4" id="KW-0411">Iron-sulfur</keyword>
<evidence type="ECO:0000256" key="4">
    <source>
        <dbReference type="ARBA" id="ARBA00023014"/>
    </source>
</evidence>
<proteinExistence type="predicted"/>